<feature type="compositionally biased region" description="Polar residues" evidence="1">
    <location>
        <begin position="149"/>
        <end position="170"/>
    </location>
</feature>
<evidence type="ECO:0000256" key="1">
    <source>
        <dbReference type="SAM" id="MobiDB-lite"/>
    </source>
</evidence>
<evidence type="ECO:0000313" key="3">
    <source>
        <dbReference type="EMBL" id="EKD19348.1"/>
    </source>
</evidence>
<dbReference type="InParanoid" id="K1XEM5"/>
<feature type="compositionally biased region" description="Basic and acidic residues" evidence="1">
    <location>
        <begin position="258"/>
        <end position="267"/>
    </location>
</feature>
<feature type="compositionally biased region" description="Basic and acidic residues" evidence="1">
    <location>
        <begin position="281"/>
        <end position="314"/>
    </location>
</feature>
<proteinExistence type="predicted"/>
<dbReference type="HOGENOM" id="CLU_005537_0_0_1"/>
<dbReference type="PROSITE" id="PS00028">
    <property type="entry name" value="ZINC_FINGER_C2H2_1"/>
    <property type="match status" value="2"/>
</dbReference>
<feature type="compositionally biased region" description="Acidic residues" evidence="1">
    <location>
        <begin position="642"/>
        <end position="657"/>
    </location>
</feature>
<dbReference type="InterPro" id="IPR013087">
    <property type="entry name" value="Znf_C2H2_type"/>
</dbReference>
<feature type="region of interest" description="Disordered" evidence="1">
    <location>
        <begin position="149"/>
        <end position="366"/>
    </location>
</feature>
<dbReference type="AlphaFoldDB" id="K1XEM5"/>
<dbReference type="SMART" id="SM00355">
    <property type="entry name" value="ZnF_C2H2"/>
    <property type="match status" value="3"/>
</dbReference>
<reference evidence="3 4" key="1">
    <citation type="journal article" date="2012" name="BMC Genomics">
        <title>Sequencing the genome of Marssonina brunnea reveals fungus-poplar co-evolution.</title>
        <authorList>
            <person name="Zhu S."/>
            <person name="Cao Y.-Z."/>
            <person name="Jiang C."/>
            <person name="Tan B.-Y."/>
            <person name="Wang Z."/>
            <person name="Feng S."/>
            <person name="Zhang L."/>
            <person name="Su X.-H."/>
            <person name="Brejova B."/>
            <person name="Vinar T."/>
            <person name="Xu M."/>
            <person name="Wang M.-X."/>
            <person name="Zhang S.-G."/>
            <person name="Huang M.-R."/>
            <person name="Wu R."/>
            <person name="Zhou Y."/>
        </authorList>
    </citation>
    <scope>NUCLEOTIDE SEQUENCE [LARGE SCALE GENOMIC DNA]</scope>
    <source>
        <strain evidence="3 4">MB_m1</strain>
    </source>
</reference>
<feature type="compositionally biased region" description="Polar residues" evidence="1">
    <location>
        <begin position="184"/>
        <end position="193"/>
    </location>
</feature>
<accession>K1XEM5</accession>
<dbReference type="Proteomes" id="UP000006753">
    <property type="component" value="Unassembled WGS sequence"/>
</dbReference>
<feature type="region of interest" description="Disordered" evidence="1">
    <location>
        <begin position="471"/>
        <end position="490"/>
    </location>
</feature>
<feature type="region of interest" description="Disordered" evidence="1">
    <location>
        <begin position="596"/>
        <end position="670"/>
    </location>
</feature>
<dbReference type="OrthoDB" id="5315052at2759"/>
<feature type="compositionally biased region" description="Basic and acidic residues" evidence="1">
    <location>
        <begin position="597"/>
        <end position="608"/>
    </location>
</feature>
<feature type="compositionally biased region" description="Polar residues" evidence="1">
    <location>
        <begin position="1"/>
        <end position="10"/>
    </location>
</feature>
<gene>
    <name evidence="3" type="ORF">MBM_02585</name>
</gene>
<feature type="compositionally biased region" description="Polar residues" evidence="1">
    <location>
        <begin position="220"/>
        <end position="254"/>
    </location>
</feature>
<dbReference type="RefSeq" id="XP_007290474.1">
    <property type="nucleotide sequence ID" value="XM_007290412.1"/>
</dbReference>
<dbReference type="PANTHER" id="PTHR35391">
    <property type="entry name" value="C2H2-TYPE DOMAIN-CONTAINING PROTEIN-RELATED"/>
    <property type="match status" value="1"/>
</dbReference>
<dbReference type="eggNOG" id="ENOG502QVRM">
    <property type="taxonomic scope" value="Eukaryota"/>
</dbReference>
<feature type="compositionally biased region" description="Polar residues" evidence="1">
    <location>
        <begin position="327"/>
        <end position="340"/>
    </location>
</feature>
<dbReference type="PANTHER" id="PTHR35391:SF3">
    <property type="entry name" value="FINGER DOMAIN PROTEIN, PUTATIVE (AFU_ORTHOLOGUE AFUA_8G04300)-RELATED"/>
    <property type="match status" value="1"/>
</dbReference>
<dbReference type="EMBL" id="JH921431">
    <property type="protein sequence ID" value="EKD19348.1"/>
    <property type="molecule type" value="Genomic_DNA"/>
</dbReference>
<dbReference type="InterPro" id="IPR058925">
    <property type="entry name" value="zf-C2H2_AcuF"/>
</dbReference>
<feature type="domain" description="C2H2-type" evidence="2">
    <location>
        <begin position="862"/>
        <end position="885"/>
    </location>
</feature>
<evidence type="ECO:0000259" key="2">
    <source>
        <dbReference type="PROSITE" id="PS00028"/>
    </source>
</evidence>
<sequence>MSSTYQSASPSVDPHSSRDFNDELRLNHHILTKSFDSSLLSSPFSHALTTSNSASPLYTSGESLSEYSNFQSDIDDVDPFFGVNFDDGVQRINSLPITITPMNVAYPSATLKRASPTPASNQPSSATWAISTYPLSPSHTIIPNTPSLKRAVSETTRTTISQHELNTGLHNSRLPPGPDMRPTPDSSGSSHTSAEGHEPSSMPRSGHSPSLMGFHGGGRQQNRQPSPFLQSNRGYSATNADNFGGDVSSQTQYQHPHMATERDDDGLWRASEVNGQSGLDPDSRKVINDEVPTLKEQEEYRRIQEKNSEVEEWRSQAGENSDAENEQPVQSYFSLYSNSWYPRGDPGTGTPRDKEDNNLAPLDDSASVHENRLAEGQTYFDLNSIYISDVDKQELINHARHWQDAPSVPHIMTSAFQPQTSNEAMNRFNRAADSFSITSRAATWGTRRRSEPSLADFEGISDGSFLKKLSISSKSREERPRQNSLLDQGLNRLASFTRKRSDSKLKRVRSTQNFPEETQAPPNARHYSQDSLAPPTRSLSSAKKQTVSINTAFAAMTGPLAAVGTAHTRRTTVGHMVTSPKSPVHLGFKSVIRRARSRSELTSQEKKRQTGLVSLWRGQGGPPVLATPPTPAEMKAERPEPEVDDHEDDDDDDDEQSDENHPKMESGHQADVIVANYEGFKSHVRRLNPDMDPQHNWLISRIAHQQEIRYKNLLDLRVKHLQAISSRKCSAGPHCLALGGSITLTDVKGNPRDQDRTPASLQLVTDFSDDSDPIEGTITAQTFPSGVPMPPTNNLPAEFECQLCFKAKKFQKPSDWTKHVHEDVQPFTCTYANCKEPKSFKRKADWVRHENERHRHLEWWICQVGDCRHPCYRKDNFLKHLAREHKVPEPKQKTRAAIKKVCTTEPAWEWLEKCYHQTHNRPEDEPCKFCGRSFPTWKKLTVHLAKHMEHISLPILRLVKAKAVDANTIISPVEQVLTPVTPMSRATVEFHSPLDMESVSPNFTTGSQVASIDFEEPEYFQTDGSSIGYGLQAPLPQETRYSNNSDNMYSTAFHVESMGQTRGFDTMNPNTMVHVDQTRAFGPLNSDFSQPRAEPIRGFGSRDYAFSHVMPGQNCNMQQDSGYPFPQTFSAAAAPISGFPTSNMLGGTEAGFASIDPVNGRGVQNFSQVPRSHAYGSAPTYRHSPQDIPRNAQSFYGHQG</sequence>
<protein>
    <submittedName>
        <fullName evidence="3">C2H2 finger domain-containing protein</fullName>
    </submittedName>
</protein>
<keyword evidence="4" id="KW-1185">Reference proteome</keyword>
<evidence type="ECO:0000313" key="4">
    <source>
        <dbReference type="Proteomes" id="UP000006753"/>
    </source>
</evidence>
<feature type="region of interest" description="Disordered" evidence="1">
    <location>
        <begin position="1171"/>
        <end position="1200"/>
    </location>
</feature>
<dbReference type="GeneID" id="18758520"/>
<feature type="compositionally biased region" description="Basic and acidic residues" evidence="1">
    <location>
        <begin position="658"/>
        <end position="668"/>
    </location>
</feature>
<organism evidence="3 4">
    <name type="scientific">Marssonina brunnea f. sp. multigermtubi (strain MB_m1)</name>
    <name type="common">Marssonina leaf spot fungus</name>
    <dbReference type="NCBI Taxonomy" id="1072389"/>
    <lineage>
        <taxon>Eukaryota</taxon>
        <taxon>Fungi</taxon>
        <taxon>Dikarya</taxon>
        <taxon>Ascomycota</taxon>
        <taxon>Pezizomycotina</taxon>
        <taxon>Leotiomycetes</taxon>
        <taxon>Helotiales</taxon>
        <taxon>Drepanopezizaceae</taxon>
        <taxon>Drepanopeziza</taxon>
    </lineage>
</organism>
<feature type="region of interest" description="Disordered" evidence="1">
    <location>
        <begin position="497"/>
        <end position="544"/>
    </location>
</feature>
<name>K1XEM5_MARBU</name>
<feature type="region of interest" description="Disordered" evidence="1">
    <location>
        <begin position="1"/>
        <end position="20"/>
    </location>
</feature>
<dbReference type="KEGG" id="mbe:MBM_02585"/>
<feature type="domain" description="C2H2-type" evidence="2">
    <location>
        <begin position="927"/>
        <end position="947"/>
    </location>
</feature>
<feature type="compositionally biased region" description="Polar residues" evidence="1">
    <location>
        <begin position="1191"/>
        <end position="1200"/>
    </location>
</feature>
<dbReference type="Pfam" id="PF26082">
    <property type="entry name" value="zf-C2H2_AcuF"/>
    <property type="match status" value="1"/>
</dbReference>